<protein>
    <recommendedName>
        <fullName evidence="3">4'-phosphopantetheinyl transferase domain-containing protein</fullName>
    </recommendedName>
</protein>
<dbReference type="RefSeq" id="WP_183717311.1">
    <property type="nucleotide sequence ID" value="NZ_JACHGO010000001.1"/>
</dbReference>
<name>A0A7W8FFT9_9BACT</name>
<proteinExistence type="predicted"/>
<dbReference type="InterPro" id="IPR037143">
    <property type="entry name" value="4-PPantetheinyl_Trfase_dom_sf"/>
</dbReference>
<evidence type="ECO:0000256" key="1">
    <source>
        <dbReference type="ARBA" id="ARBA00022679"/>
    </source>
</evidence>
<evidence type="ECO:0000259" key="3">
    <source>
        <dbReference type="Pfam" id="PF01648"/>
    </source>
</evidence>
<gene>
    <name evidence="4" type="ORF">HNQ38_000160</name>
</gene>
<comment type="caution">
    <text evidence="4">The sequence shown here is derived from an EMBL/GenBank/DDBJ whole genome shotgun (WGS) entry which is preliminary data.</text>
</comment>
<dbReference type="EMBL" id="JACHGO010000001">
    <property type="protein sequence ID" value="MBB5142097.1"/>
    <property type="molecule type" value="Genomic_DNA"/>
</dbReference>
<evidence type="ECO:0000256" key="2">
    <source>
        <dbReference type="SAM" id="MobiDB-lite"/>
    </source>
</evidence>
<sequence length="370" mass="40597">MDKTSRGECPPPSYQMSDHARSGQSSPVSAFSRAENLYSEMSRRHSISNEKWGQAAQAAKQGIVIVYSPVPLLQGRALQHWCDRLEAAMLPWLSPLQFGHLQCFGSGEAALKARCSRLLARALLVRLVMAAAHMSQDTQGADETDATKQKSHDPQLAWLSLEGLDMDYLGRPVLPGWRAAFSHSGQVAFCAVRYMGCENKSHQCQQSRNVQESQVQQDFRPCLAVDAESLTSLPPDPRAFSSKELNAPIAKNFQDRDALRRWTIKEALLKSAGLGLSRDPALVHSGFSGQRRGLMQFCREGSTFFSSGKNYPGAAEPCRQIGWQLVPCAGHWLCVAAPVHPGSALVVSGRPLRAHWRCIFQGLVESAGAD</sequence>
<evidence type="ECO:0000313" key="4">
    <source>
        <dbReference type="EMBL" id="MBB5142097.1"/>
    </source>
</evidence>
<organism evidence="4 5">
    <name type="scientific">Desulfovibrio intestinalis</name>
    <dbReference type="NCBI Taxonomy" id="58621"/>
    <lineage>
        <taxon>Bacteria</taxon>
        <taxon>Pseudomonadati</taxon>
        <taxon>Thermodesulfobacteriota</taxon>
        <taxon>Desulfovibrionia</taxon>
        <taxon>Desulfovibrionales</taxon>
        <taxon>Desulfovibrionaceae</taxon>
        <taxon>Desulfovibrio</taxon>
    </lineage>
</organism>
<dbReference type="GO" id="GO:0000287">
    <property type="term" value="F:magnesium ion binding"/>
    <property type="evidence" value="ECO:0007669"/>
    <property type="project" value="InterPro"/>
</dbReference>
<dbReference type="GO" id="GO:0008897">
    <property type="term" value="F:holo-[acyl-carrier-protein] synthase activity"/>
    <property type="evidence" value="ECO:0007669"/>
    <property type="project" value="InterPro"/>
</dbReference>
<feature type="region of interest" description="Disordered" evidence="2">
    <location>
        <begin position="1"/>
        <end position="26"/>
    </location>
</feature>
<keyword evidence="1" id="KW-0808">Transferase</keyword>
<dbReference type="InterPro" id="IPR008278">
    <property type="entry name" value="4-PPantetheinyl_Trfase_dom"/>
</dbReference>
<dbReference type="Pfam" id="PF01648">
    <property type="entry name" value="ACPS"/>
    <property type="match status" value="1"/>
</dbReference>
<dbReference type="AlphaFoldDB" id="A0A7W8FFT9"/>
<keyword evidence="5" id="KW-1185">Reference proteome</keyword>
<reference evidence="4 5" key="1">
    <citation type="submission" date="2020-08" db="EMBL/GenBank/DDBJ databases">
        <title>Genomic Encyclopedia of Type Strains, Phase IV (KMG-IV): sequencing the most valuable type-strain genomes for metagenomic binning, comparative biology and taxonomic classification.</title>
        <authorList>
            <person name="Goeker M."/>
        </authorList>
    </citation>
    <scope>NUCLEOTIDE SEQUENCE [LARGE SCALE GENOMIC DNA]</scope>
    <source>
        <strain evidence="4 5">DSM 11275</strain>
    </source>
</reference>
<dbReference type="Proteomes" id="UP000539075">
    <property type="component" value="Unassembled WGS sequence"/>
</dbReference>
<evidence type="ECO:0000313" key="5">
    <source>
        <dbReference type="Proteomes" id="UP000539075"/>
    </source>
</evidence>
<dbReference type="SUPFAM" id="SSF56214">
    <property type="entry name" value="4'-phosphopantetheinyl transferase"/>
    <property type="match status" value="1"/>
</dbReference>
<accession>A0A7W8FFT9</accession>
<feature type="domain" description="4'-phosphopantetheinyl transferase" evidence="3">
    <location>
        <begin position="225"/>
        <end position="301"/>
    </location>
</feature>